<protein>
    <submittedName>
        <fullName evidence="2">Uncharacterized protein</fullName>
    </submittedName>
</protein>
<reference evidence="2 3" key="1">
    <citation type="journal article" date="2015" name="Nat. Commun.">
        <title>Outbred genome sequencing and CRISPR/Cas9 gene editing in butterflies.</title>
        <authorList>
            <person name="Li X."/>
            <person name="Fan D."/>
            <person name="Zhang W."/>
            <person name="Liu G."/>
            <person name="Zhang L."/>
            <person name="Zhao L."/>
            <person name="Fang X."/>
            <person name="Chen L."/>
            <person name="Dong Y."/>
            <person name="Chen Y."/>
            <person name="Ding Y."/>
            <person name="Zhao R."/>
            <person name="Feng M."/>
            <person name="Zhu Y."/>
            <person name="Feng Y."/>
            <person name="Jiang X."/>
            <person name="Zhu D."/>
            <person name="Xiang H."/>
            <person name="Feng X."/>
            <person name="Li S."/>
            <person name="Wang J."/>
            <person name="Zhang G."/>
            <person name="Kronforst M.R."/>
            <person name="Wang W."/>
        </authorList>
    </citation>
    <scope>NUCLEOTIDE SEQUENCE [LARGE SCALE GENOMIC DNA]</scope>
    <source>
        <strain evidence="2">Ya'a_city_454_Pm</strain>
        <tissue evidence="2">Whole body</tissue>
    </source>
</reference>
<evidence type="ECO:0000313" key="2">
    <source>
        <dbReference type="EMBL" id="KPJ19132.1"/>
    </source>
</evidence>
<dbReference type="InParanoid" id="A0A0N0PE57"/>
<evidence type="ECO:0000256" key="1">
    <source>
        <dbReference type="SAM" id="MobiDB-lite"/>
    </source>
</evidence>
<name>A0A0N0PE57_PAPMA</name>
<feature type="region of interest" description="Disordered" evidence="1">
    <location>
        <begin position="146"/>
        <end position="193"/>
    </location>
</feature>
<dbReference type="Proteomes" id="UP000053240">
    <property type="component" value="Unassembled WGS sequence"/>
</dbReference>
<organism evidence="2 3">
    <name type="scientific">Papilio machaon</name>
    <name type="common">Old World swallowtail butterfly</name>
    <dbReference type="NCBI Taxonomy" id="76193"/>
    <lineage>
        <taxon>Eukaryota</taxon>
        <taxon>Metazoa</taxon>
        <taxon>Ecdysozoa</taxon>
        <taxon>Arthropoda</taxon>
        <taxon>Hexapoda</taxon>
        <taxon>Insecta</taxon>
        <taxon>Pterygota</taxon>
        <taxon>Neoptera</taxon>
        <taxon>Endopterygota</taxon>
        <taxon>Lepidoptera</taxon>
        <taxon>Glossata</taxon>
        <taxon>Ditrysia</taxon>
        <taxon>Papilionoidea</taxon>
        <taxon>Papilionidae</taxon>
        <taxon>Papilioninae</taxon>
        <taxon>Papilio</taxon>
    </lineage>
</organism>
<feature type="compositionally biased region" description="Pro residues" evidence="1">
    <location>
        <begin position="157"/>
        <end position="193"/>
    </location>
</feature>
<dbReference type="AlphaFoldDB" id="A0A0N0PE57"/>
<proteinExistence type="predicted"/>
<dbReference type="EMBL" id="KQ459946">
    <property type="protein sequence ID" value="KPJ19132.1"/>
    <property type="molecule type" value="Genomic_DNA"/>
</dbReference>
<feature type="compositionally biased region" description="Basic and acidic residues" evidence="1">
    <location>
        <begin position="249"/>
        <end position="265"/>
    </location>
</feature>
<feature type="region of interest" description="Disordered" evidence="1">
    <location>
        <begin position="33"/>
        <end position="76"/>
    </location>
</feature>
<keyword evidence="3" id="KW-1185">Reference proteome</keyword>
<evidence type="ECO:0000313" key="3">
    <source>
        <dbReference type="Proteomes" id="UP000053240"/>
    </source>
</evidence>
<gene>
    <name evidence="2" type="ORF">RR48_01581</name>
</gene>
<feature type="compositionally biased region" description="Polar residues" evidence="1">
    <location>
        <begin position="65"/>
        <end position="75"/>
    </location>
</feature>
<sequence length="438" mass="48755">MAVDLDSCISLLTLQHHKKGDRILTLSPIPSSSSLYGMKSSSSSHRPRLSESQRRTSTSSFSTYEVASSPPTQMDMSGYATLKTINKHRRPHLSESAASGSSELDDLTWLLTDTQRRSKPFSSLRDRAKSTRERMTKLSLLDYDWKPLPLSEGGRTTPPPAAREPPRRPPQTPCAPPSHPAHPPHLPPAPHVPHPPPYIGICLPRDLKELFPRDEDGKEDIETEKRVPFGRTGLNLFPAEYGNISTDNKTSDTPEHHSAHHKDGTPHTLPISVPQTTGINVTTVAGNTNNNISFEIPEDVKISKQEEEIKNTVKIDTGKPYDDIKINKILNLDKIQETSTDNINVTKTDNIEKVSSPDHVAKFLPGSVPKSATLPDKVSTKFNAQYLYLQLSENKQVNPKYKFQKTKSKAELDLDRELPGVAISNTFILSMSNVHIYF</sequence>
<feature type="compositionally biased region" description="Low complexity" evidence="1">
    <location>
        <begin position="33"/>
        <end position="44"/>
    </location>
</feature>
<feature type="region of interest" description="Disordered" evidence="1">
    <location>
        <begin position="248"/>
        <end position="269"/>
    </location>
</feature>
<dbReference type="STRING" id="76193.A0A0N0PE57"/>
<accession>A0A0N0PE57</accession>